<feature type="region of interest" description="Disordered" evidence="1">
    <location>
        <begin position="97"/>
        <end position="180"/>
    </location>
</feature>
<evidence type="ECO:0000259" key="2">
    <source>
        <dbReference type="Pfam" id="PF13837"/>
    </source>
</evidence>
<dbReference type="Proteomes" id="UP001152795">
    <property type="component" value="Unassembled WGS sequence"/>
</dbReference>
<feature type="compositionally biased region" description="Low complexity" evidence="1">
    <location>
        <begin position="154"/>
        <end position="163"/>
    </location>
</feature>
<organism evidence="3 4">
    <name type="scientific">Paramuricea clavata</name>
    <name type="common">Red gorgonian</name>
    <name type="synonym">Violescent sea-whip</name>
    <dbReference type="NCBI Taxonomy" id="317549"/>
    <lineage>
        <taxon>Eukaryota</taxon>
        <taxon>Metazoa</taxon>
        <taxon>Cnidaria</taxon>
        <taxon>Anthozoa</taxon>
        <taxon>Octocorallia</taxon>
        <taxon>Malacalcyonacea</taxon>
        <taxon>Plexauridae</taxon>
        <taxon>Paramuricea</taxon>
    </lineage>
</organism>
<feature type="compositionally biased region" description="Basic residues" evidence="1">
    <location>
        <begin position="167"/>
        <end position="178"/>
    </location>
</feature>
<name>A0A7D9DVI0_PARCT</name>
<feature type="domain" description="Myb/SANT-like DNA-binding" evidence="2">
    <location>
        <begin position="3"/>
        <end position="93"/>
    </location>
</feature>
<comment type="caution">
    <text evidence="3">The sequence shown here is derived from an EMBL/GenBank/DDBJ whole genome shotgun (WGS) entry which is preliminary data.</text>
</comment>
<feature type="compositionally biased region" description="Acidic residues" evidence="1">
    <location>
        <begin position="143"/>
        <end position="153"/>
    </location>
</feature>
<feature type="region of interest" description="Disordered" evidence="1">
    <location>
        <begin position="249"/>
        <end position="276"/>
    </location>
</feature>
<evidence type="ECO:0000313" key="4">
    <source>
        <dbReference type="Proteomes" id="UP001152795"/>
    </source>
</evidence>
<dbReference type="Pfam" id="PF13837">
    <property type="entry name" value="Myb_DNA-bind_4"/>
    <property type="match status" value="1"/>
</dbReference>
<keyword evidence="4" id="KW-1185">Reference proteome</keyword>
<dbReference type="AlphaFoldDB" id="A0A7D9DVI0"/>
<proteinExistence type="predicted"/>
<dbReference type="EMBL" id="CACRXK020002029">
    <property type="protein sequence ID" value="CAB3992346.1"/>
    <property type="molecule type" value="Genomic_DNA"/>
</dbReference>
<protein>
    <recommendedName>
        <fullName evidence="2">Myb/SANT-like DNA-binding domain-containing protein</fullName>
    </recommendedName>
</protein>
<reference evidence="3" key="1">
    <citation type="submission" date="2020-04" db="EMBL/GenBank/DDBJ databases">
        <authorList>
            <person name="Alioto T."/>
            <person name="Alioto T."/>
            <person name="Gomez Garrido J."/>
        </authorList>
    </citation>
    <scope>NUCLEOTIDE SEQUENCE</scope>
    <source>
        <strain evidence="3">A484AB</strain>
    </source>
</reference>
<dbReference type="PANTHER" id="PTHR47595:SF1">
    <property type="entry name" value="MYB_SANT-LIKE DNA-BINDING DOMAIN-CONTAINING PROTEIN"/>
    <property type="match status" value="1"/>
</dbReference>
<dbReference type="OrthoDB" id="5980228at2759"/>
<evidence type="ECO:0000256" key="1">
    <source>
        <dbReference type="SAM" id="MobiDB-lite"/>
    </source>
</evidence>
<accession>A0A7D9DVI0</accession>
<sequence>MANIWTDNETKLLITIWRDQNIQQLENHSIRNKIVYEKLAKGMADGGFTRNAKQCQSKIKHLREKYRTYKDKIARSGAGAGKPPKFFNEIDEMLGTRPQTRPTFLLDSGNADADKESSSSSEFNPNQDDQNSSRSDGSKEESSADEDSNDDSLLDQSLNSINSTTRKCPKKRMTRHKPNKFESAVESFKEVLTGQHEENVTLTTSIQQQWLELEKQRIQHEKEEREQERQHEFRMMQLFSTMVNQGGMQAPQQYTSVPSTIQQNQCTYSDISHSSP</sequence>
<evidence type="ECO:0000313" key="3">
    <source>
        <dbReference type="EMBL" id="CAB3992346.1"/>
    </source>
</evidence>
<dbReference type="PANTHER" id="PTHR47595">
    <property type="entry name" value="HEAT SHOCK 70 KDA PROTEIN 14"/>
    <property type="match status" value="1"/>
</dbReference>
<dbReference type="Gene3D" id="1.10.10.60">
    <property type="entry name" value="Homeodomain-like"/>
    <property type="match status" value="1"/>
</dbReference>
<gene>
    <name evidence="3" type="ORF">PACLA_8A030102</name>
</gene>
<dbReference type="InterPro" id="IPR044822">
    <property type="entry name" value="Myb_DNA-bind_4"/>
</dbReference>